<dbReference type="EMBL" id="JACSIT010000030">
    <property type="protein sequence ID" value="MBC6992594.1"/>
    <property type="molecule type" value="Genomic_DNA"/>
</dbReference>
<feature type="transmembrane region" description="Helical" evidence="2">
    <location>
        <begin position="95"/>
        <end position="113"/>
    </location>
</feature>
<feature type="transmembrane region" description="Helical" evidence="2">
    <location>
        <begin position="388"/>
        <end position="412"/>
    </location>
</feature>
<keyword evidence="2" id="KW-0812">Transmembrane</keyword>
<organism evidence="3 4">
    <name type="scientific">Neolewinella lacunae</name>
    <dbReference type="NCBI Taxonomy" id="1517758"/>
    <lineage>
        <taxon>Bacteria</taxon>
        <taxon>Pseudomonadati</taxon>
        <taxon>Bacteroidota</taxon>
        <taxon>Saprospiria</taxon>
        <taxon>Saprospirales</taxon>
        <taxon>Lewinellaceae</taxon>
        <taxon>Neolewinella</taxon>
    </lineage>
</organism>
<keyword evidence="2" id="KW-0472">Membrane</keyword>
<feature type="transmembrane region" description="Helical" evidence="2">
    <location>
        <begin position="251"/>
        <end position="270"/>
    </location>
</feature>
<comment type="caution">
    <text evidence="3">The sequence shown here is derived from an EMBL/GenBank/DDBJ whole genome shotgun (WGS) entry which is preliminary data.</text>
</comment>
<evidence type="ECO:0000256" key="1">
    <source>
        <dbReference type="SAM" id="MobiDB-lite"/>
    </source>
</evidence>
<evidence type="ECO:0000313" key="4">
    <source>
        <dbReference type="Proteomes" id="UP000650081"/>
    </source>
</evidence>
<feature type="region of interest" description="Disordered" evidence="1">
    <location>
        <begin position="1"/>
        <end position="22"/>
    </location>
</feature>
<dbReference type="Proteomes" id="UP000650081">
    <property type="component" value="Unassembled WGS sequence"/>
</dbReference>
<feature type="transmembrane region" description="Helical" evidence="2">
    <location>
        <begin position="282"/>
        <end position="311"/>
    </location>
</feature>
<dbReference type="RefSeq" id="WP_187464737.1">
    <property type="nucleotide sequence ID" value="NZ_JACSIT010000030.1"/>
</dbReference>
<name>A0A923PG27_9BACT</name>
<feature type="transmembrane region" description="Helical" evidence="2">
    <location>
        <begin position="125"/>
        <end position="142"/>
    </location>
</feature>
<dbReference type="AlphaFoldDB" id="A0A923PG27"/>
<reference evidence="3" key="1">
    <citation type="submission" date="2020-08" db="EMBL/GenBank/DDBJ databases">
        <title>Lewinella bacteria from marine environments.</title>
        <authorList>
            <person name="Zhong Y."/>
        </authorList>
    </citation>
    <scope>NUCLEOTIDE SEQUENCE</scope>
    <source>
        <strain evidence="3">KCTC 42187</strain>
    </source>
</reference>
<keyword evidence="2" id="KW-1133">Transmembrane helix</keyword>
<feature type="transmembrane region" description="Helical" evidence="2">
    <location>
        <begin position="173"/>
        <end position="201"/>
    </location>
</feature>
<proteinExistence type="predicted"/>
<sequence>MPKKDRLKKTVTPPEPETAGSGSSRFQFFLWICSFFFFAALVMRLDVITVWPGAEGYALDLALSNERGQSLYAFVSGLLFGPGQAIDAQTEAIWLFPRLLSALAVLLTGFFTYRLAGRLFGPQAIGYGLLCAGASLFLPFFGKVATPDALALLGQVGFFWSVLLAGADAERNYLIQAGLFLFVAAVAAPLSTLAFGLGTIVAGRMLLGGGKQWMNLLFLLAIPVLILILQGNQGVRSYWFWGGQPLAYGRWLGYCLLGMLPLTGWLLGGLRDLVYKLQREELAARLMAAGLLLGFATQSLLFPLLLALLAGKQLQLYFREANYPWRDWVRGGAVVHVALASLGAFMALAGIGIAFPGAGYRAALGMVAAYWIFSLLGVIGLFGERRDFAIGGSVLAGLLGVLFFWVQVYPYFEAERGWAARLAEQVEVPLPTYVPADPMFSVALPYFRRAGIPTVQDTAAADLRLVSRSPTDSLLRAPIEVPGRILLERRLFGVIKE</sequence>
<protein>
    <submittedName>
        <fullName evidence="3">Uncharacterized protein</fullName>
    </submittedName>
</protein>
<accession>A0A923PG27</accession>
<evidence type="ECO:0000313" key="3">
    <source>
        <dbReference type="EMBL" id="MBC6992594.1"/>
    </source>
</evidence>
<keyword evidence="4" id="KW-1185">Reference proteome</keyword>
<feature type="transmembrane region" description="Helical" evidence="2">
    <location>
        <begin position="331"/>
        <end position="355"/>
    </location>
</feature>
<feature type="transmembrane region" description="Helical" evidence="2">
    <location>
        <begin position="149"/>
        <end position="167"/>
    </location>
</feature>
<feature type="transmembrane region" description="Helical" evidence="2">
    <location>
        <begin position="213"/>
        <end position="231"/>
    </location>
</feature>
<evidence type="ECO:0000256" key="2">
    <source>
        <dbReference type="SAM" id="Phobius"/>
    </source>
</evidence>
<gene>
    <name evidence="3" type="ORF">H9S92_00315</name>
</gene>
<feature type="transmembrane region" description="Helical" evidence="2">
    <location>
        <begin position="28"/>
        <end position="51"/>
    </location>
</feature>
<feature type="transmembrane region" description="Helical" evidence="2">
    <location>
        <begin position="362"/>
        <end position="382"/>
    </location>
</feature>